<dbReference type="InterPro" id="IPR041470">
    <property type="entry name" value="GCP_N"/>
</dbReference>
<keyword evidence="3 8" id="KW-0963">Cytoplasm</keyword>
<reference evidence="13" key="3">
    <citation type="submission" date="2022-01" db="EMBL/GenBank/DDBJ databases">
        <authorList>
            <person name="Rubenstein D.R."/>
        </authorList>
    </citation>
    <scope>NUCLEOTIDE SEQUENCE</scope>
    <source>
        <strain evidence="13">SS15</strain>
        <tissue evidence="13">Liver</tissue>
    </source>
</reference>
<feature type="domain" description="Gamma tubulin complex component protein N-terminal" evidence="11">
    <location>
        <begin position="2"/>
        <end position="347"/>
    </location>
</feature>
<gene>
    <name evidence="13" type="ORF">IHE44_0002971</name>
    <name evidence="12" type="ORF">IHE44_006879</name>
</gene>
<comment type="subunit">
    <text evidence="7">Component of the gamma-tubulin ring complex (gTuRC) consisting of TUBGCP2, TUBGCP3, TUBGCP4, TUBGCP5 and TUBGCP6 and gamma-tubulin TUBG1 or TUBG2. TUBGCP2, TUBGCP3, TUBGCP4, TUBGCP5 and TUBGCP6 assemble in a 5:5:2:1:1 stoichiometry; each is associated with a gamma-tubulin, thereby arranging 14 gamma-tubulins in a helical manner. Gamma-tubulin at the first position is blocked by TUBGCP3 at the last position, allowing 13 protafilaments to grow into a microtubule. The gTuRC (via TUBGCP3 and TUBGCP6) interacts with ACTB and MZT1; the interactions form a luminal bridge that stabilizes the initial structure during complex assembly. The gTuRC (via TUBGCP2) interacts with MZT2A/MZT2B and CDK5RAP2 (via CM1 motif); the interactions play a role in gTuRC activation. Interacts with NINL. Interacts with ATF5; the ATF5:PCNT:polyglutamylated tubulin (PGT) tripartite unites the mother centriole and the pericentriolar material (PCM) in the centrosome.</text>
</comment>
<evidence type="ECO:0000313" key="12">
    <source>
        <dbReference type="EMBL" id="KAG0114952.1"/>
    </source>
</evidence>
<dbReference type="Gene3D" id="1.20.120.1900">
    <property type="entry name" value="Gamma-tubulin complex, C-terminal domain"/>
    <property type="match status" value="1"/>
</dbReference>
<dbReference type="GO" id="GO:0051225">
    <property type="term" value="P:spindle assembly"/>
    <property type="evidence" value="ECO:0007669"/>
    <property type="project" value="TreeGrafter"/>
</dbReference>
<dbReference type="Proteomes" id="UP000618051">
    <property type="component" value="Unassembled WGS sequence"/>
</dbReference>
<dbReference type="AlphaFoldDB" id="A0A835NFR7"/>
<evidence type="ECO:0000256" key="1">
    <source>
        <dbReference type="ARBA" id="ARBA00004300"/>
    </source>
</evidence>
<evidence type="ECO:0000256" key="9">
    <source>
        <dbReference type="SAM" id="MobiDB-lite"/>
    </source>
</evidence>
<feature type="domain" description="Gamma tubulin complex component C-terminal" evidence="10">
    <location>
        <begin position="350"/>
        <end position="654"/>
    </location>
</feature>
<dbReference type="Pfam" id="PF04130">
    <property type="entry name" value="GCP_C_terminal"/>
    <property type="match status" value="1"/>
</dbReference>
<accession>A0A835NFR7</accession>
<comment type="subcellular location">
    <subcellularLocation>
        <location evidence="1">Cytoplasm</location>
        <location evidence="1">Cytoskeleton</location>
        <location evidence="1">Microtubule organizing center</location>
        <location evidence="1">Centrosome</location>
    </subcellularLocation>
</comment>
<evidence type="ECO:0000259" key="10">
    <source>
        <dbReference type="Pfam" id="PF04130"/>
    </source>
</evidence>
<evidence type="ECO:0000256" key="5">
    <source>
        <dbReference type="ARBA" id="ARBA00023212"/>
    </source>
</evidence>
<dbReference type="GO" id="GO:0000278">
    <property type="term" value="P:mitotic cell cycle"/>
    <property type="evidence" value="ECO:0007669"/>
    <property type="project" value="TreeGrafter"/>
</dbReference>
<reference evidence="13 14" key="2">
    <citation type="journal article" date="2021" name="J. Hered.">
        <title>Feather Gene Expression Elucidates the Developmental Basis of Plumage Iridescence in African Starlings.</title>
        <authorList>
            <person name="Rubenstein D.R."/>
            <person name="Corvelo A."/>
            <person name="MacManes M.D."/>
            <person name="Maia R."/>
            <person name="Narzisi G."/>
            <person name="Rousaki A."/>
            <person name="Vandenabeele P."/>
            <person name="Shawkey M.D."/>
            <person name="Solomon J."/>
        </authorList>
    </citation>
    <scope>NUCLEOTIDE SEQUENCE [LARGE SCALE GENOMIC DNA]</scope>
    <source>
        <strain evidence="13">SS15</strain>
    </source>
</reference>
<dbReference type="Pfam" id="PF17681">
    <property type="entry name" value="GCP_N_terminal"/>
    <property type="match status" value="1"/>
</dbReference>
<dbReference type="GO" id="GO:0005874">
    <property type="term" value="C:microtubule"/>
    <property type="evidence" value="ECO:0007669"/>
    <property type="project" value="UniProtKB-KW"/>
</dbReference>
<dbReference type="GO" id="GO:0005813">
    <property type="term" value="C:centrosome"/>
    <property type="evidence" value="ECO:0007669"/>
    <property type="project" value="UniProtKB-SubCell"/>
</dbReference>
<keyword evidence="4 8" id="KW-0493">Microtubule</keyword>
<feature type="region of interest" description="Disordered" evidence="9">
    <location>
        <begin position="880"/>
        <end position="902"/>
    </location>
</feature>
<sequence length="902" mass="102196">MIHELLLALSGYPGAAFTWSKRGGLQVSQELPFLHPSETSVLNRLCRLGTDYIRFAEFVEQYTGHVQQQDHHPSQQNQSGLHGIYLRAFCTGLDSVLQPYRQALLDLEQEFLADPHLSISHVNYSLDQFQLLFPSVMVMVEQIKTQKIHGCQILETVHKHSCGGLPPVRSALEKILAVCHGVMYKQLSAWMLHGLLLDQHEEFFIKQGPSSGNVPSQPEEDDDDLGIGGLTGKQLRELQDLRLIEEENMLAPSLKQFSLRVEMLPSYIPVRVAEKILFVGESVQMFENQNVNLTRKGSILKNQEDTFAAELHRLKQQPLFSLVDFESVVDWIRSTVAEHLWKLMVEESDLLGQLKIIKDFYLLGRGELFQAFIDTAQHMLKTPPTAVTEHDVNIAFQQSAHKVLLDDDNLLPLLHLTIEYHGKEHKDICQSREGPSRELSPREAPTSGWAALGLSYKVQWPLHILFTPAVLEKYNVVFKYLLSVRRVQAELQHCWALQMQRKHLKSNRTDAIKWRLRDHMAFLVDNLQYYLQVDVLESQFSQLLQQINATRDFESIRLAHDHFLSNLLAQSFILLKPVFHCLNEILDLCHSFCSLVSQNLGPLDERGAAQLSILVKGFSRQSSLLFKILSSVRNHQINSDLAQLLLRLDYNKYYTQAGGTLGSLCAKMTLAKTGVLPIRVERARCQQKNVMKVERSVTEKAVRKTLDECKFSPGFAIADLRPRLAGDRSSSEAISFLFPDSETGYLVPVVRDGGRPLLPRPRSVTANISKTGNYLDYLSFHLCTVDVVNICYNTRNNSAHFANGSHVAPLNSAFGGTKTSLSHQKIEWKTLKKQISSSPGSILVIVTVLLLSFQLHTNITSCKLNQATLNVSSKLLCTPPQRKLSSENEEKEKENKETYKRE</sequence>
<dbReference type="GO" id="GO:0007020">
    <property type="term" value="P:microtubule nucleation"/>
    <property type="evidence" value="ECO:0007669"/>
    <property type="project" value="InterPro"/>
</dbReference>
<organism evidence="12">
    <name type="scientific">Lamprotornis superbus</name>
    <dbReference type="NCBI Taxonomy" id="245042"/>
    <lineage>
        <taxon>Eukaryota</taxon>
        <taxon>Metazoa</taxon>
        <taxon>Chordata</taxon>
        <taxon>Craniata</taxon>
        <taxon>Vertebrata</taxon>
        <taxon>Euteleostomi</taxon>
        <taxon>Archelosauria</taxon>
        <taxon>Archosauria</taxon>
        <taxon>Dinosauria</taxon>
        <taxon>Saurischia</taxon>
        <taxon>Theropoda</taxon>
        <taxon>Coelurosauria</taxon>
        <taxon>Aves</taxon>
        <taxon>Neognathae</taxon>
        <taxon>Neoaves</taxon>
        <taxon>Telluraves</taxon>
        <taxon>Australaves</taxon>
        <taxon>Passeriformes</taxon>
        <taxon>Sturnidae</taxon>
        <taxon>Lamprotornis</taxon>
    </lineage>
</organism>
<dbReference type="GO" id="GO:0051321">
    <property type="term" value="P:meiotic cell cycle"/>
    <property type="evidence" value="ECO:0007669"/>
    <property type="project" value="TreeGrafter"/>
</dbReference>
<keyword evidence="5 8" id="KW-0206">Cytoskeleton</keyword>
<evidence type="ECO:0000256" key="2">
    <source>
        <dbReference type="ARBA" id="ARBA00010337"/>
    </source>
</evidence>
<evidence type="ECO:0000256" key="8">
    <source>
        <dbReference type="RuleBase" id="RU363050"/>
    </source>
</evidence>
<evidence type="ECO:0000313" key="13">
    <source>
        <dbReference type="EMBL" id="KAI1235325.1"/>
    </source>
</evidence>
<dbReference type="InterPro" id="IPR040457">
    <property type="entry name" value="GCP_C"/>
</dbReference>
<dbReference type="GO" id="GO:0051011">
    <property type="term" value="F:microtubule minus-end binding"/>
    <property type="evidence" value="ECO:0007669"/>
    <property type="project" value="TreeGrafter"/>
</dbReference>
<dbReference type="GO" id="GO:0031122">
    <property type="term" value="P:cytoplasmic microtubule organization"/>
    <property type="evidence" value="ECO:0007669"/>
    <property type="project" value="TreeGrafter"/>
</dbReference>
<dbReference type="GO" id="GO:0000930">
    <property type="term" value="C:gamma-tubulin complex"/>
    <property type="evidence" value="ECO:0007669"/>
    <property type="project" value="TreeGrafter"/>
</dbReference>
<dbReference type="GO" id="GO:0000922">
    <property type="term" value="C:spindle pole"/>
    <property type="evidence" value="ECO:0007669"/>
    <property type="project" value="InterPro"/>
</dbReference>
<comment type="function">
    <text evidence="6">Component of the gamma-tubulin ring complex (gTuRC) which mediates microtubule nucleation. The gTuRC regulates the minus-end nucleation of alpha-beta tubulin heterodimers that grow into microtubule protafilaments, a critical step in centrosome duplication and spindle formation.</text>
</comment>
<reference evidence="12" key="1">
    <citation type="submission" date="2020-10" db="EMBL/GenBank/DDBJ databases">
        <title>Feather gene expression reveals the developmental basis of iridescence in African starlings.</title>
        <authorList>
            <person name="Rubenstein D.R."/>
        </authorList>
    </citation>
    <scope>NUCLEOTIDE SEQUENCE</scope>
    <source>
        <strain evidence="12">SS15</strain>
        <tissue evidence="12">Liver</tissue>
    </source>
</reference>
<feature type="non-terminal residue" evidence="12">
    <location>
        <position position="902"/>
    </location>
</feature>
<evidence type="ECO:0000256" key="4">
    <source>
        <dbReference type="ARBA" id="ARBA00022701"/>
    </source>
</evidence>
<comment type="similarity">
    <text evidence="2 8">Belongs to the TUBGCP family.</text>
</comment>
<comment type="caution">
    <text evidence="12">The sequence shown here is derived from an EMBL/GenBank/DDBJ whole genome shotgun (WGS) entry which is preliminary data.</text>
</comment>
<dbReference type="FunFam" id="1.20.120.1900:FF:000001">
    <property type="entry name" value="Gamma-tubulin complex component"/>
    <property type="match status" value="1"/>
</dbReference>
<dbReference type="PANTHER" id="PTHR19302">
    <property type="entry name" value="GAMMA TUBULIN COMPLEX PROTEIN"/>
    <property type="match status" value="1"/>
</dbReference>
<evidence type="ECO:0000313" key="14">
    <source>
        <dbReference type="Proteomes" id="UP000618051"/>
    </source>
</evidence>
<dbReference type="PANTHER" id="PTHR19302:SF27">
    <property type="entry name" value="GAMMA-TUBULIN COMPLEX COMPONENT 4"/>
    <property type="match status" value="1"/>
</dbReference>
<protein>
    <recommendedName>
        <fullName evidence="8">Gamma-tubulin complex component</fullName>
    </recommendedName>
</protein>
<evidence type="ECO:0000256" key="7">
    <source>
        <dbReference type="ARBA" id="ARBA00093547"/>
    </source>
</evidence>
<evidence type="ECO:0000256" key="3">
    <source>
        <dbReference type="ARBA" id="ARBA00022490"/>
    </source>
</evidence>
<evidence type="ECO:0000256" key="6">
    <source>
        <dbReference type="ARBA" id="ARBA00093416"/>
    </source>
</evidence>
<feature type="compositionally biased region" description="Basic and acidic residues" evidence="9">
    <location>
        <begin position="884"/>
        <end position="902"/>
    </location>
</feature>
<evidence type="ECO:0000259" key="11">
    <source>
        <dbReference type="Pfam" id="PF17681"/>
    </source>
</evidence>
<dbReference type="EMBL" id="JADDUC020000013">
    <property type="protein sequence ID" value="KAI1235325.1"/>
    <property type="molecule type" value="Genomic_DNA"/>
</dbReference>
<dbReference type="EMBL" id="JADDUC010000247">
    <property type="protein sequence ID" value="KAG0114952.1"/>
    <property type="molecule type" value="Genomic_DNA"/>
</dbReference>
<proteinExistence type="inferred from homology"/>
<dbReference type="GO" id="GO:0043015">
    <property type="term" value="F:gamma-tubulin binding"/>
    <property type="evidence" value="ECO:0007669"/>
    <property type="project" value="InterPro"/>
</dbReference>
<dbReference type="InterPro" id="IPR042241">
    <property type="entry name" value="GCP_C_sf"/>
</dbReference>
<name>A0A835NFR7_9PASS</name>
<dbReference type="OrthoDB" id="78652at2759"/>
<dbReference type="InterPro" id="IPR007259">
    <property type="entry name" value="GCP"/>
</dbReference>
<keyword evidence="14" id="KW-1185">Reference proteome</keyword>